<dbReference type="GO" id="GO:0051666">
    <property type="term" value="P:actin cortical patch localization"/>
    <property type="evidence" value="ECO:0007669"/>
    <property type="project" value="TreeGrafter"/>
</dbReference>
<dbReference type="FunFam" id="2.30.30.40:FF:000100">
    <property type="entry name" value="SH3 domain-containing YSC84-like protein 1"/>
    <property type="match status" value="1"/>
</dbReference>
<dbReference type="Proteomes" id="UP000054886">
    <property type="component" value="Unassembled WGS sequence"/>
</dbReference>
<dbReference type="SUPFAM" id="SSF50044">
    <property type="entry name" value="SH3-domain"/>
    <property type="match status" value="1"/>
</dbReference>
<dbReference type="SMART" id="SM00326">
    <property type="entry name" value="SH3"/>
    <property type="match status" value="1"/>
</dbReference>
<dbReference type="InterPro" id="IPR033643">
    <property type="entry name" value="SYLF_SH3YL1-like"/>
</dbReference>
<evidence type="ECO:0000256" key="2">
    <source>
        <dbReference type="ARBA" id="ARBA00022443"/>
    </source>
</evidence>
<dbReference type="VEuPathDB" id="FungiDB:B1J91_A02145g"/>
<evidence type="ECO:0000256" key="3">
    <source>
        <dbReference type="SAM" id="MobiDB-lite"/>
    </source>
</evidence>
<evidence type="ECO:0000313" key="4">
    <source>
        <dbReference type="EMBL" id="KTA96905.1"/>
    </source>
</evidence>
<dbReference type="Gene3D" id="2.30.30.40">
    <property type="entry name" value="SH3 Domains"/>
    <property type="match status" value="1"/>
</dbReference>
<dbReference type="Pfam" id="PF04366">
    <property type="entry name" value="Ysc84"/>
    <property type="match status" value="1"/>
</dbReference>
<dbReference type="VEuPathDB" id="FungiDB:GWK60_A01969"/>
<dbReference type="VEuPathDB" id="FungiDB:CAGL0A02145g"/>
<accession>A0A0W0CB44</accession>
<dbReference type="InterPro" id="IPR001452">
    <property type="entry name" value="SH3_domain"/>
</dbReference>
<dbReference type="GO" id="GO:0051017">
    <property type="term" value="P:actin filament bundle assembly"/>
    <property type="evidence" value="ECO:0007669"/>
    <property type="project" value="TreeGrafter"/>
</dbReference>
<dbReference type="PANTHER" id="PTHR15629">
    <property type="entry name" value="SH3YL1 PROTEIN"/>
    <property type="match status" value="1"/>
</dbReference>
<dbReference type="PRINTS" id="PR00452">
    <property type="entry name" value="SH3DOMAIN"/>
</dbReference>
<gene>
    <name evidence="4" type="ORF">AO440_000080</name>
</gene>
<name>A0A0W0CB44_CANGB</name>
<feature type="compositionally biased region" description="Basic and acidic residues" evidence="3">
    <location>
        <begin position="236"/>
        <end position="295"/>
    </location>
</feature>
<dbReference type="PANTHER" id="PTHR15629:SF2">
    <property type="entry name" value="SH3 DOMAIN-CONTAINING YSC84-LIKE PROTEIN 1"/>
    <property type="match status" value="1"/>
</dbReference>
<dbReference type="VEuPathDB" id="FungiDB:GVI51_A01903"/>
<dbReference type="InterPro" id="IPR007461">
    <property type="entry name" value="Ysc84_actin-binding"/>
</dbReference>
<protein>
    <submittedName>
        <fullName evidence="4">LAS seventeen-binding protein 3</fullName>
    </submittedName>
</protein>
<dbReference type="VEuPathDB" id="FungiDB:GW608_A01925"/>
<dbReference type="EMBL" id="LLZZ01000165">
    <property type="protein sequence ID" value="KTA96905.1"/>
    <property type="molecule type" value="Genomic_DNA"/>
</dbReference>
<dbReference type="InterPro" id="IPR051702">
    <property type="entry name" value="SH3_domain_YSC84-like"/>
</dbReference>
<proteinExistence type="inferred from homology"/>
<evidence type="ECO:0000256" key="1">
    <source>
        <dbReference type="ARBA" id="ARBA00007761"/>
    </source>
</evidence>
<dbReference type="Pfam" id="PF14604">
    <property type="entry name" value="SH3_9"/>
    <property type="match status" value="1"/>
</dbReference>
<comment type="similarity">
    <text evidence="1">Belongs to the SH3YL1 family.</text>
</comment>
<dbReference type="GO" id="GO:0030479">
    <property type="term" value="C:actin cortical patch"/>
    <property type="evidence" value="ECO:0007669"/>
    <property type="project" value="TreeGrafter"/>
</dbReference>
<dbReference type="GO" id="GO:0051015">
    <property type="term" value="F:actin filament binding"/>
    <property type="evidence" value="ECO:0007669"/>
    <property type="project" value="TreeGrafter"/>
</dbReference>
<keyword evidence="2" id="KW-0728">SH3 domain</keyword>
<dbReference type="GO" id="GO:0035091">
    <property type="term" value="F:phosphatidylinositol binding"/>
    <property type="evidence" value="ECO:0007669"/>
    <property type="project" value="TreeGrafter"/>
</dbReference>
<dbReference type="CDD" id="cd11525">
    <property type="entry name" value="SYLF_SH3YL1_like"/>
    <property type="match status" value="1"/>
</dbReference>
<reference evidence="4 5" key="1">
    <citation type="submission" date="2015-10" db="EMBL/GenBank/DDBJ databases">
        <title>Draft genomes sequences of Candida glabrata isolates 1A, 1B, 2A, 2B, 3A and 3B.</title>
        <authorList>
            <person name="Haavelsrud O.E."/>
            <person name="Gaustad P."/>
        </authorList>
    </citation>
    <scope>NUCLEOTIDE SEQUENCE [LARGE SCALE GENOMIC DNA]</scope>
    <source>
        <strain evidence="4">910700640</strain>
    </source>
</reference>
<sequence length="393" mass="42964">MVGLSSLTNPVPRGLANEAQKAAKILEGFIDPRQAYGPDQVIPPSVLRNAKGLVIISILKAGFLFSGRAGSGIIVARLRDGTWSAPSAIAMGGAGAGGLIGMELTEFVFILNTDEVVDSFSEFGTVTLGGNVSVAAGPVGRDAEADASASAAGIASVFTYSKSKGLFAGVSVEGSAIVERRDENRKVYGDRGTTRRILNGEVEPLPSMDRLYRILESPTFTPQPGEGYRTSSYSEEQARPDERYGRERYDRRYDEPLYDEKPRSRARWDSGDMPHSRGGVERQDHLQRNDYDSHNRGGYPPPPCERNKDVQGHGPDSHALNRNRPVPPPPPAERSFPKVRALYDFNGQQQGDLSFKKDDIIVVQKKTDSHNDWWYGVAHGVEGVFPANYVEDL</sequence>
<dbReference type="AlphaFoldDB" id="A0A0W0CB44"/>
<organism evidence="4 5">
    <name type="scientific">Candida glabrata</name>
    <name type="common">Yeast</name>
    <name type="synonym">Torulopsis glabrata</name>
    <dbReference type="NCBI Taxonomy" id="5478"/>
    <lineage>
        <taxon>Eukaryota</taxon>
        <taxon>Fungi</taxon>
        <taxon>Dikarya</taxon>
        <taxon>Ascomycota</taxon>
        <taxon>Saccharomycotina</taxon>
        <taxon>Saccharomycetes</taxon>
        <taxon>Saccharomycetales</taxon>
        <taxon>Saccharomycetaceae</taxon>
        <taxon>Nakaseomyces</taxon>
    </lineage>
</organism>
<dbReference type="InterPro" id="IPR036028">
    <property type="entry name" value="SH3-like_dom_sf"/>
</dbReference>
<evidence type="ECO:0000313" key="5">
    <source>
        <dbReference type="Proteomes" id="UP000054886"/>
    </source>
</evidence>
<comment type="caution">
    <text evidence="4">The sequence shown here is derived from an EMBL/GenBank/DDBJ whole genome shotgun (WGS) entry which is preliminary data.</text>
</comment>
<dbReference type="PROSITE" id="PS50002">
    <property type="entry name" value="SH3"/>
    <property type="match status" value="1"/>
</dbReference>
<feature type="region of interest" description="Disordered" evidence="3">
    <location>
        <begin position="217"/>
        <end position="336"/>
    </location>
</feature>